<proteinExistence type="inferred from homology"/>
<feature type="region of interest" description="Disordered" evidence="2">
    <location>
        <begin position="311"/>
        <end position="330"/>
    </location>
</feature>
<dbReference type="InterPro" id="IPR029063">
    <property type="entry name" value="SAM-dependent_MTases_sf"/>
</dbReference>
<evidence type="ECO:0000313" key="3">
    <source>
        <dbReference type="EMBL" id="KZL85556.1"/>
    </source>
</evidence>
<dbReference type="PANTHER" id="PTHR43591:SF10">
    <property type="entry name" value="ABC TRANSMEMBRANE TYPE-1 DOMAIN-CONTAINING PROTEIN-RELATED"/>
    <property type="match status" value="1"/>
</dbReference>
<dbReference type="Gene3D" id="3.40.50.150">
    <property type="entry name" value="Vaccinia Virus protein VP39"/>
    <property type="match status" value="1"/>
</dbReference>
<organism evidence="3 4">
    <name type="scientific">Colletotrichum incanum</name>
    <name type="common">Soybean anthracnose fungus</name>
    <dbReference type="NCBI Taxonomy" id="1573173"/>
    <lineage>
        <taxon>Eukaryota</taxon>
        <taxon>Fungi</taxon>
        <taxon>Dikarya</taxon>
        <taxon>Ascomycota</taxon>
        <taxon>Pezizomycotina</taxon>
        <taxon>Sordariomycetes</taxon>
        <taxon>Hypocreomycetidae</taxon>
        <taxon>Glomerellales</taxon>
        <taxon>Glomerellaceae</taxon>
        <taxon>Colletotrichum</taxon>
        <taxon>Colletotrichum spaethianum species complex</taxon>
    </lineage>
</organism>
<dbReference type="PANTHER" id="PTHR43591">
    <property type="entry name" value="METHYLTRANSFERASE"/>
    <property type="match status" value="1"/>
</dbReference>
<dbReference type="GO" id="GO:0008168">
    <property type="term" value="F:methyltransferase activity"/>
    <property type="evidence" value="ECO:0007669"/>
    <property type="project" value="UniProtKB-KW"/>
</dbReference>
<dbReference type="SUPFAM" id="SSF53335">
    <property type="entry name" value="S-adenosyl-L-methionine-dependent methyltransferases"/>
    <property type="match status" value="1"/>
</dbReference>
<comment type="caution">
    <text evidence="3">The sequence shown here is derived from an EMBL/GenBank/DDBJ whole genome shotgun (WGS) entry which is preliminary data.</text>
</comment>
<accession>A0A162N4Z5</accession>
<gene>
    <name evidence="3" type="ORF">CI238_04580</name>
</gene>
<dbReference type="Proteomes" id="UP000076584">
    <property type="component" value="Unassembled WGS sequence"/>
</dbReference>
<dbReference type="STRING" id="1573173.A0A162N4Z5"/>
<keyword evidence="4" id="KW-1185">Reference proteome</keyword>
<keyword evidence="3" id="KW-0489">Methyltransferase</keyword>
<protein>
    <submittedName>
        <fullName evidence="3">Methyltransferase domain-containing protein</fullName>
    </submittedName>
</protein>
<feature type="compositionally biased region" description="Acidic residues" evidence="2">
    <location>
        <begin position="317"/>
        <end position="330"/>
    </location>
</feature>
<keyword evidence="3" id="KW-0808">Transferase</keyword>
<dbReference type="AlphaFoldDB" id="A0A162N4Z5"/>
<dbReference type="Pfam" id="PF13489">
    <property type="entry name" value="Methyltransf_23"/>
    <property type="match status" value="1"/>
</dbReference>
<dbReference type="CDD" id="cd02440">
    <property type="entry name" value="AdoMet_MTases"/>
    <property type="match status" value="1"/>
</dbReference>
<evidence type="ECO:0000256" key="2">
    <source>
        <dbReference type="SAM" id="MobiDB-lite"/>
    </source>
</evidence>
<feature type="non-terminal residue" evidence="3">
    <location>
        <position position="1"/>
    </location>
</feature>
<reference evidence="3 4" key="1">
    <citation type="submission" date="2015-06" db="EMBL/GenBank/DDBJ databases">
        <title>Survival trade-offs in plant roots during colonization by closely related pathogenic and mutualistic fungi.</title>
        <authorList>
            <person name="Hacquard S."/>
            <person name="Kracher B."/>
            <person name="Hiruma K."/>
            <person name="Weinman A."/>
            <person name="Muench P."/>
            <person name="Garrido Oter R."/>
            <person name="Ver Loren van Themaat E."/>
            <person name="Dallerey J.-F."/>
            <person name="Damm U."/>
            <person name="Henrissat B."/>
            <person name="Lespinet O."/>
            <person name="Thon M."/>
            <person name="Kemen E."/>
            <person name="McHardy A.C."/>
            <person name="Schulze-Lefert P."/>
            <person name="O'Connell R.J."/>
        </authorList>
    </citation>
    <scope>NUCLEOTIDE SEQUENCE [LARGE SCALE GENOMIC DNA]</scope>
    <source>
        <strain evidence="3 4">MAFF 238704</strain>
    </source>
</reference>
<name>A0A162N4Z5_COLIC</name>
<evidence type="ECO:0000256" key="1">
    <source>
        <dbReference type="ARBA" id="ARBA00038158"/>
    </source>
</evidence>
<dbReference type="EMBL" id="LFIW01000610">
    <property type="protein sequence ID" value="KZL85556.1"/>
    <property type="molecule type" value="Genomic_DNA"/>
</dbReference>
<dbReference type="GO" id="GO:0032259">
    <property type="term" value="P:methylation"/>
    <property type="evidence" value="ECO:0007669"/>
    <property type="project" value="UniProtKB-KW"/>
</dbReference>
<evidence type="ECO:0000313" key="4">
    <source>
        <dbReference type="Proteomes" id="UP000076584"/>
    </source>
</evidence>
<sequence length="330" mass="37378">LASLNEAASNIDDRISTYTASLTSSVVDYPTEYGRRYHAYRAGSYLGPNDESEMDRLDLNHMLIVKTIGRKLFLAPIPQESTHRILDIGTGTGIWAIEAAELFPNAEILGNDLSAIQPSWVPPNVEFEVDDVESSWVNEQKYDFIFCRYMAGSVVDWPKLISNIYNNLNPGGWVEFQDYDISSASDDGTLTDNHETSKWGKKLIEACMMVGRDPCPGPKIDGWVKYSGFVDVVHQKFKLLIGPWPKDPHYKDIGMTNLVQLLGGLDAFSLRTFCGILGWTREEVMVMLAHIRKELKSAEFHAHTAIHVVYAQRPQDEEKDDREEEKEEEE</sequence>
<comment type="similarity">
    <text evidence="1">Belongs to the methyltransferase superfamily. LaeA methyltransferase family.</text>
</comment>